<dbReference type="InterPro" id="IPR000223">
    <property type="entry name" value="Pept_S26A_signal_pept_1"/>
</dbReference>
<dbReference type="InterPro" id="IPR019533">
    <property type="entry name" value="Peptidase_S26"/>
</dbReference>
<dbReference type="PANTHER" id="PTHR43390">
    <property type="entry name" value="SIGNAL PEPTIDASE I"/>
    <property type="match status" value="1"/>
</dbReference>
<dbReference type="EC" id="3.4.21.89" evidence="4"/>
<name>A0A7U3YMV4_DESPD</name>
<dbReference type="PRINTS" id="PR00727">
    <property type="entry name" value="LEADERPTASE"/>
</dbReference>
<feature type="active site" evidence="3">
    <location>
        <position position="58"/>
    </location>
</feature>
<feature type="active site" evidence="3">
    <location>
        <position position="100"/>
    </location>
</feature>
<feature type="domain" description="Peptidase S26" evidence="5">
    <location>
        <begin position="34"/>
        <end position="175"/>
    </location>
</feature>
<dbReference type="CDD" id="cd06462">
    <property type="entry name" value="Peptidase_S24_S26"/>
    <property type="match status" value="1"/>
</dbReference>
<evidence type="ECO:0000313" key="7">
    <source>
        <dbReference type="Proteomes" id="UP000006365"/>
    </source>
</evidence>
<dbReference type="KEGG" id="dpr:Despr_2133"/>
<dbReference type="Gene3D" id="2.10.109.10">
    <property type="entry name" value="Umud Fragment, subunit A"/>
    <property type="match status" value="1"/>
</dbReference>
<dbReference type="PANTHER" id="PTHR43390:SF1">
    <property type="entry name" value="CHLOROPLAST PROCESSING PEPTIDASE"/>
    <property type="match status" value="1"/>
</dbReference>
<dbReference type="AlphaFoldDB" id="A0A7U3YMV4"/>
<proteinExistence type="inferred from homology"/>
<dbReference type="InterPro" id="IPR036286">
    <property type="entry name" value="LexA/Signal_pep-like_sf"/>
</dbReference>
<reference evidence="6 7" key="1">
    <citation type="journal article" date="2011" name="Stand. Genomic Sci.">
        <title>Complete genome sequence of Desulfobulbus propionicus type strain (1pr3).</title>
        <authorList>
            <person name="Pagani I."/>
            <person name="Lapidus A."/>
            <person name="Nolan M."/>
            <person name="Lucas S."/>
            <person name="Hammon N."/>
            <person name="Deshpande S."/>
            <person name="Cheng J.F."/>
            <person name="Chertkov O."/>
            <person name="Davenport K."/>
            <person name="Tapia R."/>
            <person name="Han C."/>
            <person name="Goodwin L."/>
            <person name="Pitluck S."/>
            <person name="Liolios K."/>
            <person name="Mavromatis K."/>
            <person name="Ivanova N."/>
            <person name="Mikhailova N."/>
            <person name="Pati A."/>
            <person name="Chen A."/>
            <person name="Palaniappan K."/>
            <person name="Land M."/>
            <person name="Hauser L."/>
            <person name="Chang Y.J."/>
            <person name="Jeffries C.D."/>
            <person name="Detter J.C."/>
            <person name="Brambilla E."/>
            <person name="Kannan K.P."/>
            <person name="Djao O.D."/>
            <person name="Rohde M."/>
            <person name="Pukall R."/>
            <person name="Spring S."/>
            <person name="Goker M."/>
            <person name="Sikorski J."/>
            <person name="Woyke T."/>
            <person name="Bristow J."/>
            <person name="Eisen J.A."/>
            <person name="Markowitz V."/>
            <person name="Hugenholtz P."/>
            <person name="Kyrpides N.C."/>
            <person name="Klenk H.P."/>
        </authorList>
    </citation>
    <scope>NUCLEOTIDE SEQUENCE [LARGE SCALE GENOMIC DNA]</scope>
    <source>
        <strain evidence="7">ATCC 33891 / DSM 2032 / 1pr3</strain>
    </source>
</reference>
<comment type="subcellular location">
    <subcellularLocation>
        <location evidence="4">Membrane</location>
        <topology evidence="4">Single-pass type II membrane protein</topology>
    </subcellularLocation>
</comment>
<evidence type="ECO:0000259" key="5">
    <source>
        <dbReference type="Pfam" id="PF10502"/>
    </source>
</evidence>
<evidence type="ECO:0000256" key="2">
    <source>
        <dbReference type="ARBA" id="ARBA00019232"/>
    </source>
</evidence>
<accession>A0A7U3YMV4</accession>
<protein>
    <recommendedName>
        <fullName evidence="2 4">Signal peptidase I</fullName>
        <ecNumber evidence="4">3.4.21.89</ecNumber>
    </recommendedName>
</protein>
<evidence type="ECO:0000256" key="3">
    <source>
        <dbReference type="PIRSR" id="PIRSR600223-1"/>
    </source>
</evidence>
<sequence>MPQGTDTDTDIPMADSLLRRFFLPKPNRFFLLRLSAVALATVLFFTQVLIPLRIEGYSMEPTYRNGTFNLCWRWRYLLSEPRHGDVVVIRFAGRRVMLLKRVVALAGDSVAFREGVLLINGQPVTEPYVRMRSNWNLEPRTVAAGKVYVVGDNRGVPIERHHFGQVDQERIMGGVLW</sequence>
<dbReference type="EMBL" id="CP002364">
    <property type="protein sequence ID" value="ADW18280.1"/>
    <property type="molecule type" value="Genomic_DNA"/>
</dbReference>
<dbReference type="GO" id="GO:0006465">
    <property type="term" value="P:signal peptide processing"/>
    <property type="evidence" value="ECO:0007669"/>
    <property type="project" value="InterPro"/>
</dbReference>
<dbReference type="NCBIfam" id="TIGR02227">
    <property type="entry name" value="sigpep_I_bact"/>
    <property type="match status" value="1"/>
</dbReference>
<evidence type="ECO:0000313" key="6">
    <source>
        <dbReference type="EMBL" id="ADW18280.1"/>
    </source>
</evidence>
<organism evidence="6 7">
    <name type="scientific">Desulfobulbus propionicus (strain ATCC 33891 / DSM 2032 / VKM B-1956 / 1pr3)</name>
    <dbReference type="NCBI Taxonomy" id="577650"/>
    <lineage>
        <taxon>Bacteria</taxon>
        <taxon>Pseudomonadati</taxon>
        <taxon>Thermodesulfobacteriota</taxon>
        <taxon>Desulfobulbia</taxon>
        <taxon>Desulfobulbales</taxon>
        <taxon>Desulfobulbaceae</taxon>
        <taxon>Desulfobulbus</taxon>
    </lineage>
</organism>
<dbReference type="SUPFAM" id="SSF51306">
    <property type="entry name" value="LexA/Signal peptidase"/>
    <property type="match status" value="1"/>
</dbReference>
<feature type="transmembrane region" description="Helical" evidence="4">
    <location>
        <begin position="30"/>
        <end position="50"/>
    </location>
</feature>
<dbReference type="Pfam" id="PF10502">
    <property type="entry name" value="Peptidase_S26"/>
    <property type="match status" value="1"/>
</dbReference>
<keyword evidence="4" id="KW-1133">Transmembrane helix</keyword>
<dbReference type="GO" id="GO:0009003">
    <property type="term" value="F:signal peptidase activity"/>
    <property type="evidence" value="ECO:0007669"/>
    <property type="project" value="UniProtKB-EC"/>
</dbReference>
<keyword evidence="4" id="KW-0645">Protease</keyword>
<keyword evidence="4" id="KW-0378">Hydrolase</keyword>
<dbReference type="GO" id="GO:0016020">
    <property type="term" value="C:membrane"/>
    <property type="evidence" value="ECO:0007669"/>
    <property type="project" value="UniProtKB-SubCell"/>
</dbReference>
<keyword evidence="4" id="KW-0812">Transmembrane</keyword>
<comment type="similarity">
    <text evidence="1 4">Belongs to the peptidase S26 family.</text>
</comment>
<dbReference type="GO" id="GO:0004252">
    <property type="term" value="F:serine-type endopeptidase activity"/>
    <property type="evidence" value="ECO:0007669"/>
    <property type="project" value="InterPro"/>
</dbReference>
<evidence type="ECO:0000256" key="1">
    <source>
        <dbReference type="ARBA" id="ARBA00009370"/>
    </source>
</evidence>
<keyword evidence="7" id="KW-1185">Reference proteome</keyword>
<gene>
    <name evidence="6" type="ordered locus">Despr_2133</name>
</gene>
<keyword evidence="4" id="KW-0472">Membrane</keyword>
<dbReference type="Proteomes" id="UP000006365">
    <property type="component" value="Chromosome"/>
</dbReference>
<evidence type="ECO:0000256" key="4">
    <source>
        <dbReference type="RuleBase" id="RU362042"/>
    </source>
</evidence>
<comment type="catalytic activity">
    <reaction evidence="4">
        <text>Cleavage of hydrophobic, N-terminal signal or leader sequences from secreted and periplasmic proteins.</text>
        <dbReference type="EC" id="3.4.21.89"/>
    </reaction>
</comment>